<dbReference type="RefSeq" id="WP_150926823.1">
    <property type="nucleotide sequence ID" value="NZ_CP044232.1"/>
</dbReference>
<organism evidence="1 2">
    <name type="scientific">Microbacterium lushaniae</name>
    <dbReference type="NCBI Taxonomy" id="2614639"/>
    <lineage>
        <taxon>Bacteria</taxon>
        <taxon>Bacillati</taxon>
        <taxon>Actinomycetota</taxon>
        <taxon>Actinomycetes</taxon>
        <taxon>Micrococcales</taxon>
        <taxon>Microbacteriaceae</taxon>
        <taxon>Microbacterium</taxon>
    </lineage>
</organism>
<reference evidence="2" key="1">
    <citation type="submission" date="2019-09" db="EMBL/GenBank/DDBJ databases">
        <title>Mumia zhuanghuii sp. nov. isolated from the intestinal contents of plateau pika (Ochotona curzoniae) in the Qinghai-Tibet plateau of China.</title>
        <authorList>
            <person name="Tian Z."/>
        </authorList>
    </citation>
    <scope>NUCLEOTIDE SEQUENCE [LARGE SCALE GENOMIC DNA]</scope>
    <source>
        <strain evidence="2">L-031</strain>
    </source>
</reference>
<gene>
    <name evidence="1" type="ORF">F6J85_16780</name>
</gene>
<evidence type="ECO:0000313" key="2">
    <source>
        <dbReference type="Proteomes" id="UP000325516"/>
    </source>
</evidence>
<keyword evidence="2" id="KW-1185">Reference proteome</keyword>
<dbReference type="AlphaFoldDB" id="A0A5J6L7Q4"/>
<accession>A0A5J6L7Q4</accession>
<sequence>MTAGAAVGIVGNDVPRQIVFAAGAIPHRLTGSWSAPLAGEAVAHLGSVDPPAAAILTELLGGAGPALDAIVVCNDSQANLRLFYVLRMLRGAGIPPVHLLDLPRQDSPATRRFARAQLAALTAFCEGVTGSTPDAAAWREAARQERAVGDAVARLQARRRAQPPEVGGTMALTALLAAASVPPAAAVELLDAAAEPRAGGVRVHVTGSNHPDPSVYAAVEASGATIVSDDHDTGDLSWLGAAVEAPDADAVHAGLVDAHFARSTGSAVATIAERATTTRAMAVAAHADVVLALIRQGDEAPLWDLAATGDALAGAGIALHRSVGITAEGLDGAVARAVAGVTGGTEEHHA</sequence>
<evidence type="ECO:0000313" key="1">
    <source>
        <dbReference type="EMBL" id="QEW04574.1"/>
    </source>
</evidence>
<dbReference type="Proteomes" id="UP000325516">
    <property type="component" value="Chromosome"/>
</dbReference>
<dbReference type="Gene3D" id="3.40.50.11890">
    <property type="match status" value="1"/>
</dbReference>
<protein>
    <submittedName>
        <fullName evidence="1">2-hydroxyacyl-CoA dehydratase</fullName>
    </submittedName>
</protein>
<dbReference type="Gene3D" id="3.40.50.11900">
    <property type="match status" value="1"/>
</dbReference>
<dbReference type="Pfam" id="PF06050">
    <property type="entry name" value="HGD-D"/>
    <property type="match status" value="1"/>
</dbReference>
<proteinExistence type="predicted"/>
<dbReference type="EMBL" id="CP044232">
    <property type="protein sequence ID" value="QEW04574.1"/>
    <property type="molecule type" value="Genomic_DNA"/>
</dbReference>
<name>A0A5J6L7Q4_9MICO</name>
<dbReference type="KEGG" id="mlz:F6J85_16780"/>
<dbReference type="InterPro" id="IPR010327">
    <property type="entry name" value="FldB/FldC_alpha/beta"/>
</dbReference>